<dbReference type="PANTHER" id="PTHR20884:SF8">
    <property type="entry name" value="GDP-D-GLUCOSE PHOSPHORYLASE 1"/>
    <property type="match status" value="1"/>
</dbReference>
<feature type="compositionally biased region" description="Basic residues" evidence="13">
    <location>
        <begin position="1"/>
        <end position="20"/>
    </location>
</feature>
<evidence type="ECO:0000256" key="7">
    <source>
        <dbReference type="ARBA" id="ARBA00022490"/>
    </source>
</evidence>
<dbReference type="GO" id="GO:0000166">
    <property type="term" value="F:nucleotide binding"/>
    <property type="evidence" value="ECO:0007669"/>
    <property type="project" value="UniProtKB-KW"/>
</dbReference>
<keyword evidence="9" id="KW-0808">Transferase</keyword>
<evidence type="ECO:0000256" key="2">
    <source>
        <dbReference type="ARBA" id="ARBA00003049"/>
    </source>
</evidence>
<evidence type="ECO:0000256" key="4">
    <source>
        <dbReference type="ARBA" id="ARBA00006451"/>
    </source>
</evidence>
<evidence type="ECO:0000313" key="17">
    <source>
        <dbReference type="Proteomes" id="UP001321473"/>
    </source>
</evidence>
<feature type="domain" description="GDPGP1-like N-terminal" evidence="15">
    <location>
        <begin position="111"/>
        <end position="273"/>
    </location>
</feature>
<dbReference type="Proteomes" id="UP001321473">
    <property type="component" value="Unassembled WGS sequence"/>
</dbReference>
<dbReference type="Pfam" id="PF26217">
    <property type="entry name" value="GDPGP1_N"/>
    <property type="match status" value="1"/>
</dbReference>
<comment type="similarity">
    <text evidence="4">Belongs to the GDPGP1 family.</text>
</comment>
<keyword evidence="10" id="KW-0548">Nucleotidyltransferase</keyword>
<feature type="domain" description="GDPGP1-like C-terminal" evidence="14">
    <location>
        <begin position="292"/>
        <end position="425"/>
    </location>
</feature>
<evidence type="ECO:0000256" key="3">
    <source>
        <dbReference type="ARBA" id="ARBA00004496"/>
    </source>
</evidence>
<evidence type="ECO:0000256" key="1">
    <source>
        <dbReference type="ARBA" id="ARBA00000063"/>
    </source>
</evidence>
<dbReference type="GO" id="GO:0006006">
    <property type="term" value="P:glucose metabolic process"/>
    <property type="evidence" value="ECO:0007669"/>
    <property type="project" value="TreeGrafter"/>
</dbReference>
<organism evidence="16 17">
    <name type="scientific">Amblyomma americanum</name>
    <name type="common">Lone star tick</name>
    <dbReference type="NCBI Taxonomy" id="6943"/>
    <lineage>
        <taxon>Eukaryota</taxon>
        <taxon>Metazoa</taxon>
        <taxon>Ecdysozoa</taxon>
        <taxon>Arthropoda</taxon>
        <taxon>Chelicerata</taxon>
        <taxon>Arachnida</taxon>
        <taxon>Acari</taxon>
        <taxon>Parasitiformes</taxon>
        <taxon>Ixodida</taxon>
        <taxon>Ixodoidea</taxon>
        <taxon>Ixodidae</taxon>
        <taxon>Amblyomminae</taxon>
        <taxon>Amblyomma</taxon>
    </lineage>
</organism>
<feature type="region of interest" description="Disordered" evidence="13">
    <location>
        <begin position="1"/>
        <end position="21"/>
    </location>
</feature>
<sequence length="443" mass="50289">MKARPRDRRDCQRRRTHSGSRKADVVIPGFADFDRNFGRNLRVAPTGNTCGVLTGLTTRLETAAEPRKVVTNNQGHLKRLCGSMKLKVLEYGEGDFVYDVAPGREERRSSRFDQLLQTKWSDAMKNGHFWYKLDKLETRILPGKYNFVAQLNPKRAQERRKPQHVTSVCMPFDSSLFNFTRLKETEKLFCLKNSNKDNIKEAGHWVVINVSPLEYCNSLLVPSLEQCLPQVLTAESLSLAIETVLLSSSINFRLGFNSLGGFASVNHHHFHIYYLEQRLYIETARVSHLWSECYEIIDYPAKGFAFQVTKANKEAVVRDMMVLVNMLLKSSIAHNLFMTRGTSFQESSSDCTEEPVVRVYLWARQSCYGAKDESALNVALCELAGHVPMKNEEGYQAATEDFVAEELRRLCDKTFAEVRSRILALNQSGGNSLCANLSVNHIA</sequence>
<keyword evidence="8" id="KW-0344">Guanine-nucleotide releasing factor</keyword>
<dbReference type="GO" id="GO:0005085">
    <property type="term" value="F:guanyl-nucleotide exchange factor activity"/>
    <property type="evidence" value="ECO:0007669"/>
    <property type="project" value="UniProtKB-KW"/>
</dbReference>
<dbReference type="PANTHER" id="PTHR20884">
    <property type="entry name" value="GDP-D-GLUCOSE PHOSPHORYLASE 1"/>
    <property type="match status" value="1"/>
</dbReference>
<proteinExistence type="inferred from homology"/>
<dbReference type="InterPro" id="IPR058866">
    <property type="entry name" value="GDPGP1_N"/>
</dbReference>
<dbReference type="EMBL" id="JARKHS020009230">
    <property type="protein sequence ID" value="KAK8780056.1"/>
    <property type="molecule type" value="Genomic_DNA"/>
</dbReference>
<evidence type="ECO:0000256" key="5">
    <source>
        <dbReference type="ARBA" id="ARBA00012507"/>
    </source>
</evidence>
<comment type="function">
    <text evidence="2">Specific and highly efficient GDP-D-glucose phosphorylase regulating the levels of GDP-D-glucose in cells.</text>
</comment>
<dbReference type="AlphaFoldDB" id="A0AAQ4EYY8"/>
<keyword evidence="11" id="KW-0547">Nucleotide-binding</keyword>
<dbReference type="GO" id="GO:0080048">
    <property type="term" value="F:GDP-D-glucose phosphorylase activity"/>
    <property type="evidence" value="ECO:0007669"/>
    <property type="project" value="UniProtKB-EC"/>
</dbReference>
<dbReference type="Pfam" id="PF26216">
    <property type="entry name" value="GDPGP1_C"/>
    <property type="match status" value="1"/>
</dbReference>
<dbReference type="EC" id="2.7.7.78" evidence="5"/>
<gene>
    <name evidence="16" type="ORF">V5799_018607</name>
</gene>
<evidence type="ECO:0000259" key="15">
    <source>
        <dbReference type="Pfam" id="PF26217"/>
    </source>
</evidence>
<dbReference type="InterPro" id="IPR058865">
    <property type="entry name" value="GDPGP1_C"/>
</dbReference>
<comment type="catalytic activity">
    <reaction evidence="1">
        <text>GDP-alpha-D-glucose + phosphate = alpha-D-glucose 1-phosphate + GDP + H(+)</text>
        <dbReference type="Rhea" id="RHEA:30387"/>
        <dbReference type="ChEBI" id="CHEBI:15378"/>
        <dbReference type="ChEBI" id="CHEBI:43474"/>
        <dbReference type="ChEBI" id="CHEBI:58189"/>
        <dbReference type="ChEBI" id="CHEBI:58601"/>
        <dbReference type="ChEBI" id="CHEBI:62230"/>
        <dbReference type="EC" id="2.7.7.78"/>
    </reaction>
</comment>
<reference evidence="16 17" key="1">
    <citation type="journal article" date="2023" name="Arcadia Sci">
        <title>De novo assembly of a long-read Amblyomma americanum tick genome.</title>
        <authorList>
            <person name="Chou S."/>
            <person name="Poskanzer K.E."/>
            <person name="Rollins M."/>
            <person name="Thuy-Boun P.S."/>
        </authorList>
    </citation>
    <scope>NUCLEOTIDE SEQUENCE [LARGE SCALE GENOMIC DNA]</scope>
    <source>
        <strain evidence="16">F_SG_1</strain>
        <tissue evidence="16">Salivary glands</tissue>
    </source>
</reference>
<keyword evidence="12" id="KW-0378">Hydrolase</keyword>
<keyword evidence="17" id="KW-1185">Reference proteome</keyword>
<evidence type="ECO:0000259" key="14">
    <source>
        <dbReference type="Pfam" id="PF26216"/>
    </source>
</evidence>
<dbReference type="GO" id="GO:0005737">
    <property type="term" value="C:cytoplasm"/>
    <property type="evidence" value="ECO:0007669"/>
    <property type="project" value="UniProtKB-SubCell"/>
</dbReference>
<name>A0AAQ4EYY8_AMBAM</name>
<protein>
    <recommendedName>
        <fullName evidence="6">GDP-D-glucose phosphorylase 1</fullName>
        <ecNumber evidence="5">2.7.7.78</ecNumber>
    </recommendedName>
</protein>
<evidence type="ECO:0000256" key="12">
    <source>
        <dbReference type="ARBA" id="ARBA00022801"/>
    </source>
</evidence>
<keyword evidence="7" id="KW-0963">Cytoplasm</keyword>
<evidence type="ECO:0000256" key="8">
    <source>
        <dbReference type="ARBA" id="ARBA00022658"/>
    </source>
</evidence>
<evidence type="ECO:0000256" key="9">
    <source>
        <dbReference type="ARBA" id="ARBA00022679"/>
    </source>
</evidence>
<dbReference type="InterPro" id="IPR026506">
    <property type="entry name" value="GDPGP"/>
</dbReference>
<evidence type="ECO:0000256" key="13">
    <source>
        <dbReference type="SAM" id="MobiDB-lite"/>
    </source>
</evidence>
<accession>A0AAQ4EYY8</accession>
<evidence type="ECO:0000256" key="11">
    <source>
        <dbReference type="ARBA" id="ARBA00022741"/>
    </source>
</evidence>
<dbReference type="GO" id="GO:0016787">
    <property type="term" value="F:hydrolase activity"/>
    <property type="evidence" value="ECO:0007669"/>
    <property type="project" value="UniProtKB-KW"/>
</dbReference>
<evidence type="ECO:0000313" key="16">
    <source>
        <dbReference type="EMBL" id="KAK8780056.1"/>
    </source>
</evidence>
<comment type="subcellular location">
    <subcellularLocation>
        <location evidence="3">Cytoplasm</location>
    </subcellularLocation>
</comment>
<evidence type="ECO:0000256" key="6">
    <source>
        <dbReference type="ARBA" id="ARBA00018857"/>
    </source>
</evidence>
<evidence type="ECO:0000256" key="10">
    <source>
        <dbReference type="ARBA" id="ARBA00022695"/>
    </source>
</evidence>
<comment type="caution">
    <text evidence="16">The sequence shown here is derived from an EMBL/GenBank/DDBJ whole genome shotgun (WGS) entry which is preliminary data.</text>
</comment>